<evidence type="ECO:0000259" key="2">
    <source>
        <dbReference type="PROSITE" id="PS50097"/>
    </source>
</evidence>
<dbReference type="InterPro" id="IPR011333">
    <property type="entry name" value="SKP1/BTB/POZ_sf"/>
</dbReference>
<comment type="caution">
    <text evidence="3">The sequence shown here is derived from an EMBL/GenBank/DDBJ whole genome shotgun (WGS) entry which is preliminary data.</text>
</comment>
<feature type="domain" description="BTB" evidence="2">
    <location>
        <begin position="70"/>
        <end position="143"/>
    </location>
</feature>
<feature type="compositionally biased region" description="Low complexity" evidence="1">
    <location>
        <begin position="59"/>
        <end position="69"/>
    </location>
</feature>
<dbReference type="AlphaFoldDB" id="A0A9W9FU13"/>
<feature type="region of interest" description="Disordered" evidence="1">
    <location>
        <begin position="1"/>
        <end position="69"/>
    </location>
</feature>
<dbReference type="Gene3D" id="3.30.710.10">
    <property type="entry name" value="Potassium Channel Kv1.1, Chain A"/>
    <property type="match status" value="1"/>
</dbReference>
<gene>
    <name evidence="3" type="ORF">N7456_003043</name>
</gene>
<dbReference type="CDD" id="cd18186">
    <property type="entry name" value="BTB_POZ_ZBTB_KLHL-like"/>
    <property type="match status" value="1"/>
</dbReference>
<proteinExistence type="predicted"/>
<protein>
    <recommendedName>
        <fullName evidence="2">BTB domain-containing protein</fullName>
    </recommendedName>
</protein>
<evidence type="ECO:0000313" key="3">
    <source>
        <dbReference type="EMBL" id="KAJ5106368.1"/>
    </source>
</evidence>
<dbReference type="EMBL" id="JAPQKH010000003">
    <property type="protein sequence ID" value="KAJ5106368.1"/>
    <property type="molecule type" value="Genomic_DNA"/>
</dbReference>
<dbReference type="PANTHER" id="PTHR47843">
    <property type="entry name" value="BTB DOMAIN-CONTAINING PROTEIN-RELATED"/>
    <property type="match status" value="1"/>
</dbReference>
<evidence type="ECO:0000313" key="4">
    <source>
        <dbReference type="Proteomes" id="UP001149165"/>
    </source>
</evidence>
<dbReference type="SUPFAM" id="SSF54695">
    <property type="entry name" value="POZ domain"/>
    <property type="match status" value="1"/>
</dbReference>
<dbReference type="PANTHER" id="PTHR47843:SF1">
    <property type="entry name" value="BTB DOMAIN-CONTAINING PROTEIN"/>
    <property type="match status" value="1"/>
</dbReference>
<name>A0A9W9FU13_9EURO</name>
<dbReference type="PROSITE" id="PS50097">
    <property type="entry name" value="BTB"/>
    <property type="match status" value="1"/>
</dbReference>
<accession>A0A9W9FU13</accession>
<sequence length="301" mass="33257">MLSKRNPPQTPSNAFTRYRATKASSAAQKPRRNIRDSSRSSSASRRIEVEPRRKPSYPPDVSSPTPSTSPVVLLHVGPSNRLFAAHETILTSSSFFAAQCGSQTPSPPSRANAHVQTPGKHIHLPDEQPEVLSCVLEYLYKGDYYPRLRHNALRKTWELESGSEDEDGATAGATLSHQGIRETILRDTAIYCAAEKFNLPSLQRLALRKQGLHTGITVNTILASARYAYANTPDTESKLRAHYLALIIRCRGTFKRSGTMQMEMERGGKLFFDLFVAMCNQMDDAVPGALSTYSSAATKKD</sequence>
<dbReference type="Proteomes" id="UP001149165">
    <property type="component" value="Unassembled WGS sequence"/>
</dbReference>
<dbReference type="OrthoDB" id="45365at2759"/>
<reference evidence="3" key="2">
    <citation type="journal article" date="2023" name="IMA Fungus">
        <title>Comparative genomic study of the Penicillium genus elucidates a diverse pangenome and 15 lateral gene transfer events.</title>
        <authorList>
            <person name="Petersen C."/>
            <person name="Sorensen T."/>
            <person name="Nielsen M.R."/>
            <person name="Sondergaard T.E."/>
            <person name="Sorensen J.L."/>
            <person name="Fitzpatrick D.A."/>
            <person name="Frisvad J.C."/>
            <person name="Nielsen K.L."/>
        </authorList>
    </citation>
    <scope>NUCLEOTIDE SEQUENCE</scope>
    <source>
        <strain evidence="3">IBT 30069</strain>
    </source>
</reference>
<evidence type="ECO:0000256" key="1">
    <source>
        <dbReference type="SAM" id="MobiDB-lite"/>
    </source>
</evidence>
<organism evidence="3 4">
    <name type="scientific">Penicillium angulare</name>
    <dbReference type="NCBI Taxonomy" id="116970"/>
    <lineage>
        <taxon>Eukaryota</taxon>
        <taxon>Fungi</taxon>
        <taxon>Dikarya</taxon>
        <taxon>Ascomycota</taxon>
        <taxon>Pezizomycotina</taxon>
        <taxon>Eurotiomycetes</taxon>
        <taxon>Eurotiomycetidae</taxon>
        <taxon>Eurotiales</taxon>
        <taxon>Aspergillaceae</taxon>
        <taxon>Penicillium</taxon>
    </lineage>
</organism>
<dbReference type="InterPro" id="IPR000210">
    <property type="entry name" value="BTB/POZ_dom"/>
</dbReference>
<keyword evidence="4" id="KW-1185">Reference proteome</keyword>
<reference evidence="3" key="1">
    <citation type="submission" date="2022-11" db="EMBL/GenBank/DDBJ databases">
        <authorList>
            <person name="Petersen C."/>
        </authorList>
    </citation>
    <scope>NUCLEOTIDE SEQUENCE</scope>
    <source>
        <strain evidence="3">IBT 30069</strain>
    </source>
</reference>